<dbReference type="FunFam" id="1.10.132.20:FF:000001">
    <property type="entry name" value="Ribosome-recycling factor"/>
    <property type="match status" value="1"/>
</dbReference>
<dbReference type="GO" id="GO:0043023">
    <property type="term" value="F:ribosomal large subunit binding"/>
    <property type="evidence" value="ECO:0007669"/>
    <property type="project" value="TreeGrafter"/>
</dbReference>
<sequence length="186" mass="20688">MSIAEIKKDAEQRMKKSIEALKSELTRLRTGRASAGLLDHVEVDYYGSPTPLSQVASISVADARSLLVTPWEKPLIPKIDKAIRDAGLGLNPVAGSDNVRVPLPALSEERRKEMVKIVRQEGEGARVAIRNIRRDAIAQVKDLLKQKSISEDEGRRAEEEFQKLTDRFVDEVDGVVEAKESDLMEV</sequence>
<dbReference type="eggNOG" id="COG0233">
    <property type="taxonomic scope" value="Bacteria"/>
</dbReference>
<dbReference type="GO" id="GO:0005829">
    <property type="term" value="C:cytosol"/>
    <property type="evidence" value="ECO:0007669"/>
    <property type="project" value="GOC"/>
</dbReference>
<evidence type="ECO:0000259" key="7">
    <source>
        <dbReference type="Pfam" id="PF01765"/>
    </source>
</evidence>
<organism evidence="8 9">
    <name type="scientific">Acidithiobacillus caldus (strain ATCC 51756 / DSM 8584 / KU)</name>
    <dbReference type="NCBI Taxonomy" id="637389"/>
    <lineage>
        <taxon>Bacteria</taxon>
        <taxon>Pseudomonadati</taxon>
        <taxon>Pseudomonadota</taxon>
        <taxon>Acidithiobacillia</taxon>
        <taxon>Acidithiobacillales</taxon>
        <taxon>Acidithiobacillaceae</taxon>
        <taxon>Acidithiobacillus</taxon>
    </lineage>
</organism>
<evidence type="ECO:0000256" key="4">
    <source>
        <dbReference type="ARBA" id="ARBA00022917"/>
    </source>
</evidence>
<keyword evidence="4 6" id="KW-0648">Protein biosynthesis</keyword>
<name>A0A059ZP32_ACICK</name>
<dbReference type="InterPro" id="IPR036191">
    <property type="entry name" value="RRF_sf"/>
</dbReference>
<evidence type="ECO:0000313" key="8">
    <source>
        <dbReference type="EMBL" id="AIA54704.1"/>
    </source>
</evidence>
<dbReference type="PANTHER" id="PTHR20982:SF3">
    <property type="entry name" value="MITOCHONDRIAL RIBOSOME RECYCLING FACTOR PSEUDO 1"/>
    <property type="match status" value="1"/>
</dbReference>
<comment type="subcellular location">
    <subcellularLocation>
        <location evidence="1 6">Cytoplasm</location>
    </subcellularLocation>
</comment>
<dbReference type="CDD" id="cd00520">
    <property type="entry name" value="RRF"/>
    <property type="match status" value="1"/>
</dbReference>
<proteinExistence type="inferred from homology"/>
<dbReference type="HOGENOM" id="CLU_073981_2_0_6"/>
<feature type="domain" description="Ribosome recycling factor" evidence="7">
    <location>
        <begin position="21"/>
        <end position="184"/>
    </location>
</feature>
<evidence type="ECO:0000256" key="2">
    <source>
        <dbReference type="ARBA" id="ARBA00005912"/>
    </source>
</evidence>
<comment type="similarity">
    <text evidence="2 6">Belongs to the RRF family.</text>
</comment>
<dbReference type="GO" id="GO:0002184">
    <property type="term" value="P:cytoplasmic translational termination"/>
    <property type="evidence" value="ECO:0007669"/>
    <property type="project" value="TreeGrafter"/>
</dbReference>
<dbReference type="EMBL" id="CP005986">
    <property type="protein sequence ID" value="AIA54704.1"/>
    <property type="molecule type" value="Genomic_DNA"/>
</dbReference>
<dbReference type="Pfam" id="PF01765">
    <property type="entry name" value="RRF"/>
    <property type="match status" value="1"/>
</dbReference>
<dbReference type="RefSeq" id="WP_004871100.1">
    <property type="nucleotide sequence ID" value="NZ_CP005986.1"/>
</dbReference>
<dbReference type="GeneID" id="92930861"/>
<keyword evidence="3 6" id="KW-0963">Cytoplasm</keyword>
<evidence type="ECO:0000256" key="6">
    <source>
        <dbReference type="HAMAP-Rule" id="MF_00040"/>
    </source>
</evidence>
<dbReference type="InterPro" id="IPR023584">
    <property type="entry name" value="Ribosome_recyc_fac_dom"/>
</dbReference>
<dbReference type="Gene3D" id="1.10.132.20">
    <property type="entry name" value="Ribosome-recycling factor"/>
    <property type="match status" value="1"/>
</dbReference>
<dbReference type="KEGG" id="acz:Acaty_c0827"/>
<accession>A0A059ZP32</accession>
<dbReference type="FunFam" id="3.30.1360.40:FF:000001">
    <property type="entry name" value="Ribosome-recycling factor"/>
    <property type="match status" value="1"/>
</dbReference>
<dbReference type="NCBIfam" id="TIGR00496">
    <property type="entry name" value="frr"/>
    <property type="match status" value="1"/>
</dbReference>
<reference evidence="8 9" key="1">
    <citation type="journal article" date="2009" name="J. Bacteriol.">
        <title>Draft genome sequence of the extremely acidophilic bacterium Acidithiobacillus caldus ATCC 51756 reveals metabolic versatility in the genus Acidithiobacillus.</title>
        <authorList>
            <person name="Valdes J."/>
            <person name="Quatrini R."/>
            <person name="Hallberg K."/>
            <person name="Dopson M."/>
            <person name="Valenzuela P.D."/>
            <person name="Holmes D.S."/>
        </authorList>
    </citation>
    <scope>NUCLEOTIDE SEQUENCE [LARGE SCALE GENOMIC DNA]</scope>
    <source>
        <strain evidence="9">ATCC 51756 / DSM 8584 / KU</strain>
    </source>
</reference>
<dbReference type="InterPro" id="IPR002661">
    <property type="entry name" value="Ribosome_recyc_fac"/>
</dbReference>
<evidence type="ECO:0000256" key="3">
    <source>
        <dbReference type="ARBA" id="ARBA00022490"/>
    </source>
</evidence>
<evidence type="ECO:0000256" key="1">
    <source>
        <dbReference type="ARBA" id="ARBA00004496"/>
    </source>
</evidence>
<evidence type="ECO:0000256" key="5">
    <source>
        <dbReference type="ARBA" id="ARBA00025050"/>
    </source>
</evidence>
<dbReference type="SUPFAM" id="SSF55194">
    <property type="entry name" value="Ribosome recycling factor, RRF"/>
    <property type="match status" value="1"/>
</dbReference>
<dbReference type="HAMAP" id="MF_00040">
    <property type="entry name" value="RRF"/>
    <property type="match status" value="1"/>
</dbReference>
<dbReference type="PANTHER" id="PTHR20982">
    <property type="entry name" value="RIBOSOME RECYCLING FACTOR"/>
    <property type="match status" value="1"/>
</dbReference>
<dbReference type="Proteomes" id="UP000005522">
    <property type="component" value="Chromosome"/>
</dbReference>
<dbReference type="Gene3D" id="3.30.1360.40">
    <property type="match status" value="1"/>
</dbReference>
<protein>
    <recommendedName>
        <fullName evidence="6">Ribosome-recycling factor</fullName>
        <shortName evidence="6">RRF</shortName>
    </recommendedName>
    <alternativeName>
        <fullName evidence="6">Ribosome-releasing factor</fullName>
    </alternativeName>
</protein>
<gene>
    <name evidence="6" type="primary">frr</name>
    <name evidence="8" type="ORF">Acaty_c0827</name>
</gene>
<comment type="function">
    <text evidence="5 6">Responsible for the release of ribosomes from messenger RNA at the termination of protein biosynthesis. May increase the efficiency of translation by recycling ribosomes from one round of translation to another.</text>
</comment>
<dbReference type="AlphaFoldDB" id="A0A059ZP32"/>
<evidence type="ECO:0000313" key="9">
    <source>
        <dbReference type="Proteomes" id="UP000005522"/>
    </source>
</evidence>